<dbReference type="Gene3D" id="3.30.200.20">
    <property type="entry name" value="Phosphorylase Kinase, domain 1"/>
    <property type="match status" value="1"/>
</dbReference>
<dbReference type="InterPro" id="IPR011009">
    <property type="entry name" value="Kinase-like_dom_sf"/>
</dbReference>
<evidence type="ECO:0008006" key="3">
    <source>
        <dbReference type="Google" id="ProtNLM"/>
    </source>
</evidence>
<protein>
    <recommendedName>
        <fullName evidence="3">Serine-threonine/tyrosine-protein kinase catalytic domain-containing protein</fullName>
    </recommendedName>
</protein>
<sequence length="204" mass="23912">MFIFVIEASREKRNIVEEEEEPNNQSRVFLRNQKFQSNHFYCPKLHGSYTTEFVKKNQQYLYVDFASGHRNLDPNFILILLICVIEGDVIEGAFNTVKYYLWLDRCGRIFRAKAKPAQAVFNVVTYEIGILVLNSSATKEVKEQFMAEVRTIGRTYHKNLVRLYGFCFGANLKAKYHWITYCFIKRKHRDGELAQNCDRSSKGP</sequence>
<keyword evidence="2" id="KW-1185">Reference proteome</keyword>
<evidence type="ECO:0000313" key="2">
    <source>
        <dbReference type="Proteomes" id="UP000541444"/>
    </source>
</evidence>
<dbReference type="EMBL" id="JACGCM010002425">
    <property type="protein sequence ID" value="KAF6139959.1"/>
    <property type="molecule type" value="Genomic_DNA"/>
</dbReference>
<dbReference type="AlphaFoldDB" id="A0A7J7LBP1"/>
<evidence type="ECO:0000313" key="1">
    <source>
        <dbReference type="EMBL" id="KAF6139959.1"/>
    </source>
</evidence>
<dbReference type="OrthoDB" id="4062651at2759"/>
<proteinExistence type="predicted"/>
<gene>
    <name evidence="1" type="ORF">GIB67_035878</name>
</gene>
<name>A0A7J7LBP1_9MAGN</name>
<dbReference type="Proteomes" id="UP000541444">
    <property type="component" value="Unassembled WGS sequence"/>
</dbReference>
<reference evidence="1 2" key="1">
    <citation type="journal article" date="2020" name="IScience">
        <title>Genome Sequencing of the Endangered Kingdonia uniflora (Circaeasteraceae, Ranunculales) Reveals Potential Mechanisms of Evolutionary Specialization.</title>
        <authorList>
            <person name="Sun Y."/>
            <person name="Deng T."/>
            <person name="Zhang A."/>
            <person name="Moore M.J."/>
            <person name="Landis J.B."/>
            <person name="Lin N."/>
            <person name="Zhang H."/>
            <person name="Zhang X."/>
            <person name="Huang J."/>
            <person name="Zhang X."/>
            <person name="Sun H."/>
            <person name="Wang H."/>
        </authorList>
    </citation>
    <scope>NUCLEOTIDE SEQUENCE [LARGE SCALE GENOMIC DNA]</scope>
    <source>
        <strain evidence="1">TB1705</strain>
        <tissue evidence="1">Leaf</tissue>
    </source>
</reference>
<comment type="caution">
    <text evidence="1">The sequence shown here is derived from an EMBL/GenBank/DDBJ whole genome shotgun (WGS) entry which is preliminary data.</text>
</comment>
<organism evidence="1 2">
    <name type="scientific">Kingdonia uniflora</name>
    <dbReference type="NCBI Taxonomy" id="39325"/>
    <lineage>
        <taxon>Eukaryota</taxon>
        <taxon>Viridiplantae</taxon>
        <taxon>Streptophyta</taxon>
        <taxon>Embryophyta</taxon>
        <taxon>Tracheophyta</taxon>
        <taxon>Spermatophyta</taxon>
        <taxon>Magnoliopsida</taxon>
        <taxon>Ranunculales</taxon>
        <taxon>Circaeasteraceae</taxon>
        <taxon>Kingdonia</taxon>
    </lineage>
</organism>
<accession>A0A7J7LBP1</accession>
<dbReference type="SUPFAM" id="SSF56112">
    <property type="entry name" value="Protein kinase-like (PK-like)"/>
    <property type="match status" value="1"/>
</dbReference>